<accession>A0ABR2J5J5</accession>
<dbReference type="Proteomes" id="UP001390339">
    <property type="component" value="Unassembled WGS sequence"/>
</dbReference>
<keyword evidence="2" id="KW-1185">Reference proteome</keyword>
<dbReference type="EMBL" id="JAPCWZ010000003">
    <property type="protein sequence ID" value="KAK8872939.1"/>
    <property type="molecule type" value="Genomic_DNA"/>
</dbReference>
<evidence type="ECO:0000313" key="1">
    <source>
        <dbReference type="EMBL" id="KAK8872939.1"/>
    </source>
</evidence>
<gene>
    <name evidence="1" type="ORF">PGQ11_003453</name>
</gene>
<name>A0ABR2J5J5_9PEZI</name>
<reference evidence="1 2" key="1">
    <citation type="journal article" date="2024" name="IMA Fungus">
        <title>Apiospora arundinis, a panoply of carbohydrate-active enzymes and secondary metabolites.</title>
        <authorList>
            <person name="Sorensen T."/>
            <person name="Petersen C."/>
            <person name="Muurmann A.T."/>
            <person name="Christiansen J.V."/>
            <person name="Brundto M.L."/>
            <person name="Overgaard C.K."/>
            <person name="Boysen A.T."/>
            <person name="Wollenberg R.D."/>
            <person name="Larsen T.O."/>
            <person name="Sorensen J.L."/>
            <person name="Nielsen K.L."/>
            <person name="Sondergaard T.E."/>
        </authorList>
    </citation>
    <scope>NUCLEOTIDE SEQUENCE [LARGE SCALE GENOMIC DNA]</scope>
    <source>
        <strain evidence="1 2">AAU 773</strain>
    </source>
</reference>
<proteinExistence type="predicted"/>
<evidence type="ECO:0000313" key="2">
    <source>
        <dbReference type="Proteomes" id="UP001390339"/>
    </source>
</evidence>
<sequence>MAPANPGAQTEPMFDTGASIPLQLVLLEGGCRRAFLHPSLYLHSCQSPHLPALALADGSFEAESLESRANSVVTTAAASQHACP</sequence>
<protein>
    <submittedName>
        <fullName evidence="1">Uncharacterized protein</fullName>
    </submittedName>
</protein>
<comment type="caution">
    <text evidence="1">The sequence shown here is derived from an EMBL/GenBank/DDBJ whole genome shotgun (WGS) entry which is preliminary data.</text>
</comment>
<organism evidence="1 2">
    <name type="scientific">Apiospora arundinis</name>
    <dbReference type="NCBI Taxonomy" id="335852"/>
    <lineage>
        <taxon>Eukaryota</taxon>
        <taxon>Fungi</taxon>
        <taxon>Dikarya</taxon>
        <taxon>Ascomycota</taxon>
        <taxon>Pezizomycotina</taxon>
        <taxon>Sordariomycetes</taxon>
        <taxon>Xylariomycetidae</taxon>
        <taxon>Amphisphaeriales</taxon>
        <taxon>Apiosporaceae</taxon>
        <taxon>Apiospora</taxon>
    </lineage>
</organism>